<name>A0A0J7XIG1_9SPHN</name>
<keyword evidence="2" id="KW-1185">Reference proteome</keyword>
<dbReference type="PATRIC" id="fig|1114963.3.peg.3991"/>
<organism evidence="1 2">
    <name type="scientific">Novosphingobium barchaimii LL02</name>
    <dbReference type="NCBI Taxonomy" id="1114963"/>
    <lineage>
        <taxon>Bacteria</taxon>
        <taxon>Pseudomonadati</taxon>
        <taxon>Pseudomonadota</taxon>
        <taxon>Alphaproteobacteria</taxon>
        <taxon>Sphingomonadales</taxon>
        <taxon>Sphingomonadaceae</taxon>
        <taxon>Novosphingobium</taxon>
    </lineage>
</organism>
<dbReference type="AlphaFoldDB" id="A0A0J7XIG1"/>
<comment type="caution">
    <text evidence="1">The sequence shown here is derived from an EMBL/GenBank/DDBJ whole genome shotgun (WGS) entry which is preliminary data.</text>
</comment>
<protein>
    <submittedName>
        <fullName evidence="1">Uncharacterized protein</fullName>
    </submittedName>
</protein>
<sequence length="210" mass="22275">MLLLSAVPAAGAPRVEMLAGTMQCDFMAWASFGAKAPVAVRAEPAPDAKLLGYLPVWSPAHEERPNVEFDVVAARAGWLKIDPVADPVELDADGRPLPLRSVPQGAGWIAAEAAQVGIQSAIGYAGPDADSAVIVDLGDEWLTDMGTLEAIRGCAGPWLLIEYKLVRSRSATGALLDLPVKTQKKGAAWFRGICSNQVTACDQRSVDQRK</sequence>
<gene>
    <name evidence="1" type="ORF">V474_01905</name>
</gene>
<evidence type="ECO:0000313" key="1">
    <source>
        <dbReference type="EMBL" id="KMS51816.1"/>
    </source>
</evidence>
<evidence type="ECO:0000313" key="2">
    <source>
        <dbReference type="Proteomes" id="UP000052268"/>
    </source>
</evidence>
<dbReference type="Proteomes" id="UP000052268">
    <property type="component" value="Unassembled WGS sequence"/>
</dbReference>
<dbReference type="EMBL" id="JACU01000010">
    <property type="protein sequence ID" value="KMS51816.1"/>
    <property type="molecule type" value="Genomic_DNA"/>
</dbReference>
<accession>A0A0J7XIG1</accession>
<proteinExistence type="predicted"/>
<reference evidence="1 2" key="1">
    <citation type="journal article" date="2015" name="G3 (Bethesda)">
        <title>Insights into Ongoing Evolution of the Hexachlorocyclohexane Catabolic Pathway from Comparative Genomics of Ten Sphingomonadaceae Strains.</title>
        <authorList>
            <person name="Pearce S.L."/>
            <person name="Oakeshott J.G."/>
            <person name="Pandey G."/>
        </authorList>
    </citation>
    <scope>NUCLEOTIDE SEQUENCE [LARGE SCALE GENOMIC DNA]</scope>
    <source>
        <strain evidence="1 2">LL02</strain>
    </source>
</reference>